<dbReference type="InterPro" id="IPR057326">
    <property type="entry name" value="KR_dom"/>
</dbReference>
<evidence type="ECO:0000313" key="4">
    <source>
        <dbReference type="EMBL" id="GAA1107486.1"/>
    </source>
</evidence>
<dbReference type="RefSeq" id="WP_343995563.1">
    <property type="nucleotide sequence ID" value="NZ_BAAALG010000011.1"/>
</dbReference>
<dbReference type="Pfam" id="PF00106">
    <property type="entry name" value="adh_short"/>
    <property type="match status" value="1"/>
</dbReference>
<evidence type="ECO:0000313" key="5">
    <source>
        <dbReference type="Proteomes" id="UP001501581"/>
    </source>
</evidence>
<dbReference type="EMBL" id="BAAALG010000011">
    <property type="protein sequence ID" value="GAA1107486.1"/>
    <property type="molecule type" value="Genomic_DNA"/>
</dbReference>
<proteinExistence type="inferred from homology"/>
<keyword evidence="5" id="KW-1185">Reference proteome</keyword>
<feature type="domain" description="Ketoreductase" evidence="3">
    <location>
        <begin position="9"/>
        <end position="196"/>
    </location>
</feature>
<dbReference type="Gene3D" id="3.40.50.720">
    <property type="entry name" value="NAD(P)-binding Rossmann-like Domain"/>
    <property type="match status" value="1"/>
</dbReference>
<gene>
    <name evidence="4" type="ORF">GCM10009668_29380</name>
</gene>
<dbReference type="SMART" id="SM00822">
    <property type="entry name" value="PKS_KR"/>
    <property type="match status" value="1"/>
</dbReference>
<evidence type="ECO:0000259" key="3">
    <source>
        <dbReference type="SMART" id="SM00822"/>
    </source>
</evidence>
<organism evidence="4 5">
    <name type="scientific">Nocardioides dubius</name>
    <dbReference type="NCBI Taxonomy" id="317019"/>
    <lineage>
        <taxon>Bacteria</taxon>
        <taxon>Bacillati</taxon>
        <taxon>Actinomycetota</taxon>
        <taxon>Actinomycetes</taxon>
        <taxon>Propionibacteriales</taxon>
        <taxon>Nocardioidaceae</taxon>
        <taxon>Nocardioides</taxon>
    </lineage>
</organism>
<dbReference type="Proteomes" id="UP001501581">
    <property type="component" value="Unassembled WGS sequence"/>
</dbReference>
<sequence length="300" mass="30873">MSRIDFTGRSVIVTGAGNGIGRAHAMLLAERGAQVVVNDIGGAVDGTGAGTAAATVVDEIRAAGGIAVASTHSVADAEGGAGLVDVAISEFGRLDAVIHNAGILRDRSFAKITDADIDPVLDVHLRGAFHVLRPAWAHFIEQKYGRVLLTTSASGLLGNYGQASYAAGKAGLLGLMNVLSVEGARHGITVNALSPTAATRMTEGLLGDLAAHFDPRHVAAVAAYLVSEQCSLTHHVISASGGRVARLFVGSTQGWYGGTEPVQPEQIHEAMDQICDLDGFIVPDDGNDEVALIRKALLGG</sequence>
<evidence type="ECO:0000256" key="1">
    <source>
        <dbReference type="ARBA" id="ARBA00006484"/>
    </source>
</evidence>
<dbReference type="InterPro" id="IPR036291">
    <property type="entry name" value="NAD(P)-bd_dom_sf"/>
</dbReference>
<dbReference type="PROSITE" id="PS00061">
    <property type="entry name" value="ADH_SHORT"/>
    <property type="match status" value="1"/>
</dbReference>
<comment type="caution">
    <text evidence="4">The sequence shown here is derived from an EMBL/GenBank/DDBJ whole genome shotgun (WGS) entry which is preliminary data.</text>
</comment>
<dbReference type="PANTHER" id="PTHR45024">
    <property type="entry name" value="DEHYDROGENASES, SHORT CHAIN"/>
    <property type="match status" value="1"/>
</dbReference>
<dbReference type="PRINTS" id="PR00081">
    <property type="entry name" value="GDHRDH"/>
</dbReference>
<dbReference type="PANTHER" id="PTHR45024:SF2">
    <property type="entry name" value="SCP2 DOMAIN-CONTAINING PROTEIN"/>
    <property type="match status" value="1"/>
</dbReference>
<keyword evidence="2" id="KW-0560">Oxidoreductase</keyword>
<dbReference type="SUPFAM" id="SSF51735">
    <property type="entry name" value="NAD(P)-binding Rossmann-fold domains"/>
    <property type="match status" value="1"/>
</dbReference>
<dbReference type="InterPro" id="IPR051687">
    <property type="entry name" value="Peroxisomal_Beta-Oxidation"/>
</dbReference>
<accession>A0ABN1TXF9</accession>
<protein>
    <submittedName>
        <fullName evidence="4">SDR family NAD(P)-dependent oxidoreductase</fullName>
    </submittedName>
</protein>
<dbReference type="InterPro" id="IPR020904">
    <property type="entry name" value="Sc_DH/Rdtase_CS"/>
</dbReference>
<comment type="similarity">
    <text evidence="1">Belongs to the short-chain dehydrogenases/reductases (SDR) family.</text>
</comment>
<evidence type="ECO:0000256" key="2">
    <source>
        <dbReference type="ARBA" id="ARBA00023002"/>
    </source>
</evidence>
<dbReference type="InterPro" id="IPR002347">
    <property type="entry name" value="SDR_fam"/>
</dbReference>
<reference evidence="4 5" key="1">
    <citation type="journal article" date="2019" name="Int. J. Syst. Evol. Microbiol.">
        <title>The Global Catalogue of Microorganisms (GCM) 10K type strain sequencing project: providing services to taxonomists for standard genome sequencing and annotation.</title>
        <authorList>
            <consortium name="The Broad Institute Genomics Platform"/>
            <consortium name="The Broad Institute Genome Sequencing Center for Infectious Disease"/>
            <person name="Wu L."/>
            <person name="Ma J."/>
        </authorList>
    </citation>
    <scope>NUCLEOTIDE SEQUENCE [LARGE SCALE GENOMIC DNA]</scope>
    <source>
        <strain evidence="4 5">JCM 13008</strain>
    </source>
</reference>
<name>A0ABN1TXF9_9ACTN</name>